<evidence type="ECO:0000313" key="3">
    <source>
        <dbReference type="Proteomes" id="UP000229307"/>
    </source>
</evidence>
<protein>
    <recommendedName>
        <fullName evidence="4">OB domain-containing protein</fullName>
    </recommendedName>
</protein>
<reference evidence="3" key="1">
    <citation type="submission" date="2017-09" db="EMBL/GenBank/DDBJ databases">
        <title>Depth-based differentiation of microbial function through sediment-hosted aquifers and enrichment of novel symbionts in the deep terrestrial subsurface.</title>
        <authorList>
            <person name="Probst A.J."/>
            <person name="Ladd B."/>
            <person name="Jarett J.K."/>
            <person name="Geller-Mcgrath D.E."/>
            <person name="Sieber C.M.K."/>
            <person name="Emerson J.B."/>
            <person name="Anantharaman K."/>
            <person name="Thomas B.C."/>
            <person name="Malmstrom R."/>
            <person name="Stieglmeier M."/>
            <person name="Klingl A."/>
            <person name="Woyke T."/>
            <person name="Ryan C.M."/>
            <person name="Banfield J.F."/>
        </authorList>
    </citation>
    <scope>NUCLEOTIDE SEQUENCE [LARGE SCALE GENOMIC DNA]</scope>
</reference>
<sequence>MRKISVLILALCIIIPQAAFAQKVIRWDEAGNYYGKNVTVIGKVVGSYNSGKACFLNFHEDYKKSFTAVIFASDFDRFPSDPQDYYLYNDVEVTGLIKEYNGRPEIILNSTSQIKIIKGEGSQDTSMPVVSWEDADKYYGKVVIVEGIVVVSNNTGKACFLNFHRNWKRYFTAVIFSSSFPKFPFAPEEHYLDKKVRIKGLVKEYQGKPEIVVDSPIQIEIVK</sequence>
<evidence type="ECO:0000256" key="1">
    <source>
        <dbReference type="SAM" id="SignalP"/>
    </source>
</evidence>
<evidence type="ECO:0000313" key="2">
    <source>
        <dbReference type="EMBL" id="PIZ18088.1"/>
    </source>
</evidence>
<keyword evidence="1" id="KW-0732">Signal</keyword>
<dbReference type="Proteomes" id="UP000229307">
    <property type="component" value="Unassembled WGS sequence"/>
</dbReference>
<accession>A0A2M7SF04</accession>
<dbReference type="EMBL" id="PFMR01000038">
    <property type="protein sequence ID" value="PIZ18088.1"/>
    <property type="molecule type" value="Genomic_DNA"/>
</dbReference>
<gene>
    <name evidence="2" type="ORF">COY52_01240</name>
</gene>
<name>A0A2M7SF04_9BACT</name>
<feature type="signal peptide" evidence="1">
    <location>
        <begin position="1"/>
        <end position="21"/>
    </location>
</feature>
<organism evidence="2 3">
    <name type="scientific">Candidatus Desantisbacteria bacterium CG_4_10_14_0_8_um_filter_48_22</name>
    <dbReference type="NCBI Taxonomy" id="1974543"/>
    <lineage>
        <taxon>Bacteria</taxon>
        <taxon>Candidatus Desantisiibacteriota</taxon>
    </lineage>
</organism>
<evidence type="ECO:0008006" key="4">
    <source>
        <dbReference type="Google" id="ProtNLM"/>
    </source>
</evidence>
<dbReference type="AlphaFoldDB" id="A0A2M7SF04"/>
<comment type="caution">
    <text evidence="2">The sequence shown here is derived from an EMBL/GenBank/DDBJ whole genome shotgun (WGS) entry which is preliminary data.</text>
</comment>
<feature type="chain" id="PRO_5014967365" description="OB domain-containing protein" evidence="1">
    <location>
        <begin position="22"/>
        <end position="223"/>
    </location>
</feature>
<proteinExistence type="predicted"/>